<dbReference type="Proteomes" id="UP000053719">
    <property type="component" value="Unassembled WGS sequence"/>
</dbReference>
<reference evidence="3" key="1">
    <citation type="submission" date="2015-10" db="EMBL/GenBank/DDBJ databases">
        <title>Draft Genome Sequences of 11 Lactococcus lactis subspecies cremoris strains.</title>
        <authorList>
            <person name="Wels M."/>
            <person name="Backus L."/>
            <person name="Boekhorst J."/>
            <person name="Dijkstra A."/>
            <person name="Beerthuizen M."/>
            <person name="Kelly W."/>
            <person name="Siezen R."/>
            <person name="Bachmann H."/>
            <person name="Van Hijum S."/>
        </authorList>
    </citation>
    <scope>NUCLEOTIDE SEQUENCE [LARGE SCALE GENOMIC DNA]</scope>
    <source>
        <strain evidence="3">M20</strain>
    </source>
</reference>
<dbReference type="EMBL" id="LKLU01000094">
    <property type="protein sequence ID" value="KSU20177.1"/>
    <property type="molecule type" value="Genomic_DNA"/>
</dbReference>
<reference evidence="1 4" key="2">
    <citation type="journal article" date="2017" name="BMC Genomics">
        <title>Comparative and functional genomics of the Lactococcus lactis taxon; insights into evolution and niche adaptation.</title>
        <authorList>
            <person name="Kelleher P."/>
            <person name="Bottacini F."/>
            <person name="Mahony J."/>
            <person name="Kilcawley K.N."/>
            <person name="van Sinderen D."/>
        </authorList>
    </citation>
    <scope>NUCLEOTIDE SEQUENCE [LARGE SCALE GENOMIC DNA]</scope>
    <source>
        <strain evidence="1 4">UC06</strain>
    </source>
</reference>
<reference evidence="1" key="4">
    <citation type="submission" date="2023-07" db="EMBL/GenBank/DDBJ databases">
        <authorList>
            <person name="McDonnell B."/>
        </authorList>
    </citation>
    <scope>NUCLEOTIDE SEQUENCE</scope>
    <source>
        <strain evidence="1">UC06</strain>
    </source>
</reference>
<evidence type="ECO:0000313" key="3">
    <source>
        <dbReference type="Proteomes" id="UP000053719"/>
    </source>
</evidence>
<organism evidence="2 3">
    <name type="scientific">Lactococcus lactis subsp. lactis</name>
    <name type="common">Streptococcus lactis</name>
    <dbReference type="NCBI Taxonomy" id="1360"/>
    <lineage>
        <taxon>Bacteria</taxon>
        <taxon>Bacillati</taxon>
        <taxon>Bacillota</taxon>
        <taxon>Bacilli</taxon>
        <taxon>Lactobacillales</taxon>
        <taxon>Streptococcaceae</taxon>
        <taxon>Lactococcus</taxon>
    </lineage>
</organism>
<name>A0A0V8AYY5_LACLL</name>
<evidence type="ECO:0000313" key="2">
    <source>
        <dbReference type="EMBL" id="KSU20177.1"/>
    </source>
</evidence>
<evidence type="ECO:0000313" key="4">
    <source>
        <dbReference type="Proteomes" id="UP000192095"/>
    </source>
</evidence>
<dbReference type="PATRIC" id="fig|1360.100.peg.1319"/>
<dbReference type="EMBL" id="CP015902">
    <property type="protein sequence ID" value="ARE20471.1"/>
    <property type="molecule type" value="Genomic_DNA"/>
</dbReference>
<dbReference type="AlphaFoldDB" id="A0A0V8AYY5"/>
<reference evidence="2" key="3">
    <citation type="journal article" date="2017" name="Genome Announc.">
        <title>Draft Genome Sequences of 24 Lactococcus lactis Strains.</title>
        <authorList>
            <person name="Backus L."/>
            <person name="Wels M."/>
            <person name="Boekhorst J."/>
            <person name="Dijkstra A.R."/>
            <person name="Beerthuyzen M."/>
            <person name="Kelly W.J."/>
            <person name="Siezen R.J."/>
            <person name="van Hijum S.A."/>
            <person name="Bachmann H."/>
        </authorList>
    </citation>
    <scope>NUCLEOTIDE SEQUENCE</scope>
    <source>
        <strain evidence="2">M20</strain>
    </source>
</reference>
<accession>A0A0V8AYY5</accession>
<dbReference type="RefSeq" id="WP_023189551.1">
    <property type="nucleotide sequence ID" value="NZ_CP015902.2"/>
</dbReference>
<evidence type="ECO:0000313" key="1">
    <source>
        <dbReference type="EMBL" id="ARE20471.1"/>
    </source>
</evidence>
<proteinExistence type="predicted"/>
<dbReference type="Proteomes" id="UP000192095">
    <property type="component" value="Chromosome"/>
</dbReference>
<protein>
    <submittedName>
        <fullName evidence="2">Uncharacterized protein</fullName>
    </submittedName>
</protein>
<sequence>MTDVNAATVRPQYFLEQVRRFGAQWASERYKVLDPKTLRELSFKEKLIFAGAIL</sequence>
<gene>
    <name evidence="1" type="ORF">LLUC06_0924</name>
    <name evidence="2" type="ORF">M20_1611</name>
</gene>